<comment type="subunit">
    <text evidence="2">Homodimer.</text>
</comment>
<protein>
    <recommendedName>
        <fullName evidence="2">Outer membrane lipoprotein Blc</fullName>
    </recommendedName>
</protein>
<evidence type="ECO:0000256" key="3">
    <source>
        <dbReference type="SAM" id="MobiDB-lite"/>
    </source>
</evidence>
<feature type="signal peptide" evidence="2">
    <location>
        <begin position="1"/>
        <end position="21"/>
    </location>
</feature>
<dbReference type="InterPro" id="IPR022271">
    <property type="entry name" value="Lipocalin_ApoD"/>
</dbReference>
<dbReference type="Proteomes" id="UP000199286">
    <property type="component" value="Unassembled WGS sequence"/>
</dbReference>
<feature type="chain" id="PRO_5013435226" description="Outer membrane lipoprotein Blc" evidence="2">
    <location>
        <begin position="22"/>
        <end position="187"/>
    </location>
</feature>
<keyword evidence="2 5" id="KW-0449">Lipoprotein</keyword>
<reference evidence="5 6" key="1">
    <citation type="submission" date="2016-10" db="EMBL/GenBank/DDBJ databases">
        <authorList>
            <person name="de Groot N.N."/>
        </authorList>
    </citation>
    <scope>NUCLEOTIDE SEQUENCE [LARGE SCALE GENOMIC DNA]</scope>
    <source>
        <strain evidence="5 6">DSM 26880</strain>
    </source>
</reference>
<evidence type="ECO:0000256" key="1">
    <source>
        <dbReference type="ARBA" id="ARBA00006889"/>
    </source>
</evidence>
<keyword evidence="2" id="KW-0732">Signal</keyword>
<dbReference type="GO" id="GO:0009279">
    <property type="term" value="C:cell outer membrane"/>
    <property type="evidence" value="ECO:0007669"/>
    <property type="project" value="UniProtKB-SubCell"/>
</dbReference>
<evidence type="ECO:0000313" key="5">
    <source>
        <dbReference type="EMBL" id="SDY61794.1"/>
    </source>
</evidence>
<comment type="similarity">
    <text evidence="1 2">Belongs to the calycin superfamily. Lipocalin family.</text>
</comment>
<dbReference type="SUPFAM" id="SSF50814">
    <property type="entry name" value="Lipocalins"/>
    <property type="match status" value="1"/>
</dbReference>
<keyword evidence="2" id="KW-0446">Lipid-binding</keyword>
<keyword evidence="2" id="KW-0998">Cell outer membrane</keyword>
<gene>
    <name evidence="5" type="ORF">SAMN05444340_11260</name>
</gene>
<name>A0A1H3LCW9_9RHOB</name>
<comment type="function">
    <text evidence="2">Involved in the storage or transport of lipids necessary for membrane maintenance under stressful conditions. Displays a binding preference for lysophospholipids.</text>
</comment>
<evidence type="ECO:0000313" key="6">
    <source>
        <dbReference type="Proteomes" id="UP000199286"/>
    </source>
</evidence>
<evidence type="ECO:0000259" key="4">
    <source>
        <dbReference type="Pfam" id="PF08212"/>
    </source>
</evidence>
<dbReference type="InterPro" id="IPR022272">
    <property type="entry name" value="Lipocalin_CS"/>
</dbReference>
<sequence length="187" mass="19897">MKRALFAATSMLVVSTVPALAQQAGAVTASEVEPQAYTGTWYEVARTPAPFQQECQGGVTAQYSLIDDTTMEVVNRCDTSGGETQSVSGEAEVVDGNFNTFSVEIGDEGAPGINYVVAAASEVENGQYQWAAVYSPDDKIGWILSRSAELDEEDREQARSALEEAGVAVSELSDTPQPPETYEPSAD</sequence>
<dbReference type="CDD" id="cd19438">
    <property type="entry name" value="lipocalin_Blc-like"/>
    <property type="match status" value="1"/>
</dbReference>
<comment type="subcellular location">
    <subcellularLocation>
        <location evidence="2">Cell outer membrane</location>
    </subcellularLocation>
</comment>
<dbReference type="Gene3D" id="2.40.128.20">
    <property type="match status" value="1"/>
</dbReference>
<dbReference type="PROSITE" id="PS00213">
    <property type="entry name" value="LIPOCALIN"/>
    <property type="match status" value="1"/>
</dbReference>
<feature type="region of interest" description="Disordered" evidence="3">
    <location>
        <begin position="149"/>
        <end position="187"/>
    </location>
</feature>
<dbReference type="EMBL" id="FNPF01000012">
    <property type="protein sequence ID" value="SDY61794.1"/>
    <property type="molecule type" value="Genomic_DNA"/>
</dbReference>
<dbReference type="GO" id="GO:0006950">
    <property type="term" value="P:response to stress"/>
    <property type="evidence" value="ECO:0007669"/>
    <property type="project" value="UniProtKB-ARBA"/>
</dbReference>
<dbReference type="InterPro" id="IPR000566">
    <property type="entry name" value="Lipocln_cytosolic_FA-bd_dom"/>
</dbReference>
<dbReference type="GO" id="GO:0008289">
    <property type="term" value="F:lipid binding"/>
    <property type="evidence" value="ECO:0007669"/>
    <property type="project" value="UniProtKB-UniRule"/>
</dbReference>
<dbReference type="PIRSF" id="PIRSF036893">
    <property type="entry name" value="Lipocalin_ApoD"/>
    <property type="match status" value="1"/>
</dbReference>
<evidence type="ECO:0000256" key="2">
    <source>
        <dbReference type="PIRNR" id="PIRNR036893"/>
    </source>
</evidence>
<keyword evidence="6" id="KW-1185">Reference proteome</keyword>
<dbReference type="PANTHER" id="PTHR10612:SF34">
    <property type="entry name" value="APOLIPOPROTEIN D"/>
    <property type="match status" value="1"/>
</dbReference>
<keyword evidence="2" id="KW-0472">Membrane</keyword>
<dbReference type="InterPro" id="IPR047202">
    <property type="entry name" value="Lipocalin_Blc-like_dom"/>
</dbReference>
<dbReference type="STRING" id="321339.SAMN05444340_11260"/>
<dbReference type="RefSeq" id="WP_177177916.1">
    <property type="nucleotide sequence ID" value="NZ_FNPF01000012.1"/>
</dbReference>
<dbReference type="PANTHER" id="PTHR10612">
    <property type="entry name" value="APOLIPOPROTEIN D"/>
    <property type="match status" value="1"/>
</dbReference>
<dbReference type="InterPro" id="IPR012674">
    <property type="entry name" value="Calycin"/>
</dbReference>
<dbReference type="AlphaFoldDB" id="A0A1H3LCW9"/>
<organism evidence="5 6">
    <name type="scientific">Citreimonas salinaria</name>
    <dbReference type="NCBI Taxonomy" id="321339"/>
    <lineage>
        <taxon>Bacteria</taxon>
        <taxon>Pseudomonadati</taxon>
        <taxon>Pseudomonadota</taxon>
        <taxon>Alphaproteobacteria</taxon>
        <taxon>Rhodobacterales</taxon>
        <taxon>Roseobacteraceae</taxon>
        <taxon>Citreimonas</taxon>
    </lineage>
</organism>
<dbReference type="Pfam" id="PF08212">
    <property type="entry name" value="Lipocalin_2"/>
    <property type="match status" value="1"/>
</dbReference>
<accession>A0A1H3LCW9</accession>
<proteinExistence type="inferred from homology"/>
<feature type="domain" description="Lipocalin/cytosolic fatty-acid binding" evidence="4">
    <location>
        <begin position="35"/>
        <end position="177"/>
    </location>
</feature>